<accession>A0A672L6F4</accession>
<dbReference type="Ensembl" id="ENSSGRT00000019328.1">
    <property type="protein sequence ID" value="ENSSGRP00000017883.1"/>
    <property type="gene ID" value="ENSSGRG00000010855.1"/>
</dbReference>
<reference evidence="1" key="2">
    <citation type="submission" date="2025-09" db="UniProtKB">
        <authorList>
            <consortium name="Ensembl"/>
        </authorList>
    </citation>
    <scope>IDENTIFICATION</scope>
</reference>
<dbReference type="Proteomes" id="UP000472262">
    <property type="component" value="Unassembled WGS sequence"/>
</dbReference>
<name>A0A672L6F4_SINGR</name>
<keyword evidence="2" id="KW-1185">Reference proteome</keyword>
<protein>
    <submittedName>
        <fullName evidence="1">Uncharacterized protein</fullName>
    </submittedName>
</protein>
<proteinExistence type="predicted"/>
<reference evidence="1" key="1">
    <citation type="submission" date="2025-08" db="UniProtKB">
        <authorList>
            <consortium name="Ensembl"/>
        </authorList>
    </citation>
    <scope>IDENTIFICATION</scope>
</reference>
<dbReference type="InParanoid" id="A0A672L6F4"/>
<organism evidence="1 2">
    <name type="scientific">Sinocyclocheilus grahami</name>
    <name type="common">Dianchi golden-line fish</name>
    <name type="synonym">Barbus grahami</name>
    <dbReference type="NCBI Taxonomy" id="75366"/>
    <lineage>
        <taxon>Eukaryota</taxon>
        <taxon>Metazoa</taxon>
        <taxon>Chordata</taxon>
        <taxon>Craniata</taxon>
        <taxon>Vertebrata</taxon>
        <taxon>Euteleostomi</taxon>
        <taxon>Actinopterygii</taxon>
        <taxon>Neopterygii</taxon>
        <taxon>Teleostei</taxon>
        <taxon>Ostariophysi</taxon>
        <taxon>Cypriniformes</taxon>
        <taxon>Cyprinidae</taxon>
        <taxon>Cyprininae</taxon>
        <taxon>Sinocyclocheilus</taxon>
    </lineage>
</organism>
<dbReference type="AlphaFoldDB" id="A0A672L6F4"/>
<sequence length="51" mass="5897">SQFLLLYHMKNDDYCLHQAYTPSPCRGSGCPGMHKTIKRLSRPTLCWLEKA</sequence>
<evidence type="ECO:0000313" key="1">
    <source>
        <dbReference type="Ensembl" id="ENSSGRP00000017883.1"/>
    </source>
</evidence>
<evidence type="ECO:0000313" key="2">
    <source>
        <dbReference type="Proteomes" id="UP000472262"/>
    </source>
</evidence>